<dbReference type="PANTHER" id="PTHR43085">
    <property type="entry name" value="HEXOKINASE FAMILY MEMBER"/>
    <property type="match status" value="1"/>
</dbReference>
<dbReference type="InterPro" id="IPR050306">
    <property type="entry name" value="PfkB_Carbo_kinase"/>
</dbReference>
<sequence>MKNDLKITCFGEVLWDVFPDGEKIGGAPLNVALRLQSFGVQTTMISSVGKDIRGKEIITYLNSVGINTNCIAVSAEFPTGVVNVNLDENGSASYEIKYPVAWDKIPLSSSMLQSVTQADAFIYGSLVCRDSESRKSLINLLSKSKYNILDVNLRQGYYSHEILIELMKSADFIKFNDDELFEIGAMMGSPYNSLEQNLEYIKSWVKATSFCVTKGRHGALLFHKEKYYYNSGYKINVKDTVGAGDSFLASLLTKLLEGENPQRALDFACGIGALVAAESGANPILKETRINNFINGKENG</sequence>
<keyword evidence="3 5" id="KW-0418">Kinase</keyword>
<protein>
    <submittedName>
        <fullName evidence="5">Carbohydrate kinase</fullName>
    </submittedName>
</protein>
<gene>
    <name evidence="5" type="ORF">OSR52_01790</name>
</gene>
<accession>A0ABT6FMU1</accession>
<dbReference type="EMBL" id="JAPMUA010000001">
    <property type="protein sequence ID" value="MDG3584582.1"/>
    <property type="molecule type" value="Genomic_DNA"/>
</dbReference>
<feature type="domain" description="Carbohydrate kinase PfkB" evidence="4">
    <location>
        <begin position="22"/>
        <end position="283"/>
    </location>
</feature>
<dbReference type="Pfam" id="PF00294">
    <property type="entry name" value="PfkB"/>
    <property type="match status" value="1"/>
</dbReference>
<evidence type="ECO:0000256" key="2">
    <source>
        <dbReference type="ARBA" id="ARBA00022679"/>
    </source>
</evidence>
<evidence type="ECO:0000259" key="4">
    <source>
        <dbReference type="Pfam" id="PF00294"/>
    </source>
</evidence>
<dbReference type="SUPFAM" id="SSF53613">
    <property type="entry name" value="Ribokinase-like"/>
    <property type="match status" value="1"/>
</dbReference>
<keyword evidence="2" id="KW-0808">Transferase</keyword>
<name>A0ABT6FMU1_9FLAO</name>
<evidence type="ECO:0000313" key="5">
    <source>
        <dbReference type="EMBL" id="MDG3584582.1"/>
    </source>
</evidence>
<evidence type="ECO:0000313" key="6">
    <source>
        <dbReference type="Proteomes" id="UP001153642"/>
    </source>
</evidence>
<comment type="caution">
    <text evidence="5">The sequence shown here is derived from an EMBL/GenBank/DDBJ whole genome shotgun (WGS) entry which is preliminary data.</text>
</comment>
<evidence type="ECO:0000256" key="3">
    <source>
        <dbReference type="ARBA" id="ARBA00022777"/>
    </source>
</evidence>
<proteinExistence type="inferred from homology"/>
<evidence type="ECO:0000256" key="1">
    <source>
        <dbReference type="ARBA" id="ARBA00010688"/>
    </source>
</evidence>
<dbReference type="InterPro" id="IPR029056">
    <property type="entry name" value="Ribokinase-like"/>
</dbReference>
<dbReference type="GO" id="GO:0016301">
    <property type="term" value="F:kinase activity"/>
    <property type="evidence" value="ECO:0007669"/>
    <property type="project" value="UniProtKB-KW"/>
</dbReference>
<dbReference type="Proteomes" id="UP001153642">
    <property type="component" value="Unassembled WGS sequence"/>
</dbReference>
<dbReference type="RefSeq" id="WP_277898341.1">
    <property type="nucleotide sequence ID" value="NZ_JAPMUA010000001.1"/>
</dbReference>
<dbReference type="Gene3D" id="3.40.1190.20">
    <property type="match status" value="1"/>
</dbReference>
<organism evidence="5 6">
    <name type="scientific">Galbibacter pacificus</name>
    <dbReference type="NCBI Taxonomy" id="2996052"/>
    <lineage>
        <taxon>Bacteria</taxon>
        <taxon>Pseudomonadati</taxon>
        <taxon>Bacteroidota</taxon>
        <taxon>Flavobacteriia</taxon>
        <taxon>Flavobacteriales</taxon>
        <taxon>Flavobacteriaceae</taxon>
        <taxon>Galbibacter</taxon>
    </lineage>
</organism>
<reference evidence="5" key="1">
    <citation type="submission" date="2022-11" db="EMBL/GenBank/DDBJ databases">
        <title>High-quality draft genome sequence of Galbibacter sp. strain CMA-7.</title>
        <authorList>
            <person name="Wei L."/>
            <person name="Dong C."/>
            <person name="Shao Z."/>
        </authorList>
    </citation>
    <scope>NUCLEOTIDE SEQUENCE</scope>
    <source>
        <strain evidence="5">CMA-7</strain>
    </source>
</reference>
<dbReference type="InterPro" id="IPR011611">
    <property type="entry name" value="PfkB_dom"/>
</dbReference>
<dbReference type="PANTHER" id="PTHR43085:SF57">
    <property type="entry name" value="CARBOHYDRATE KINASE PFKB DOMAIN-CONTAINING PROTEIN"/>
    <property type="match status" value="1"/>
</dbReference>
<dbReference type="CDD" id="cd01167">
    <property type="entry name" value="bac_FRK"/>
    <property type="match status" value="1"/>
</dbReference>
<keyword evidence="6" id="KW-1185">Reference proteome</keyword>
<dbReference type="InterPro" id="IPR002173">
    <property type="entry name" value="Carboh/pur_kinase_PfkB_CS"/>
</dbReference>
<dbReference type="PROSITE" id="PS00583">
    <property type="entry name" value="PFKB_KINASES_1"/>
    <property type="match status" value="1"/>
</dbReference>
<comment type="similarity">
    <text evidence="1">Belongs to the carbohydrate kinase PfkB family.</text>
</comment>